<accession>A0ABS3AQS3</accession>
<dbReference type="SUPFAM" id="SSF53756">
    <property type="entry name" value="UDP-Glycosyltransferase/glycogen phosphorylase"/>
    <property type="match status" value="1"/>
</dbReference>
<evidence type="ECO:0000259" key="16">
    <source>
        <dbReference type="Pfam" id="PF04413"/>
    </source>
</evidence>
<dbReference type="Gene3D" id="3.40.50.2000">
    <property type="entry name" value="Glycogen Phosphorylase B"/>
    <property type="match status" value="1"/>
</dbReference>
<comment type="subcellular location">
    <subcellularLocation>
        <location evidence="1">Cell inner membrane</location>
        <topology evidence="1">Single-pass membrane protein</topology>
        <orientation evidence="1">Cytoplasmic side</orientation>
    </subcellularLocation>
    <subcellularLocation>
        <location evidence="15">Cell membrane</location>
    </subcellularLocation>
</comment>
<dbReference type="EC" id="2.4.99.14" evidence="6 15"/>
<comment type="catalytic activity">
    <reaction evidence="13 15">
        <text>alpha-Kdo-(2-&gt;4)-alpha-Kdo-(2-&gt;6)-lipid IVA (E. coli) + CMP-3-deoxy-beta-D-manno-octulosonate = alpha-Kdo-(2-&gt;8)-alpha-Kdo-(2-&gt;4)-alpha-Kdo-(2-&gt;6)-lipid IVA (E. coli) + CMP + H(+)</text>
        <dbReference type="Rhea" id="RHEA:28154"/>
        <dbReference type="ChEBI" id="CHEBI:15378"/>
        <dbReference type="ChEBI" id="CHEBI:60365"/>
        <dbReference type="ChEBI" id="CHEBI:60377"/>
        <dbReference type="ChEBI" id="CHEBI:85987"/>
        <dbReference type="ChEBI" id="CHEBI:86234"/>
        <dbReference type="EC" id="2.4.99.14"/>
    </reaction>
</comment>
<dbReference type="InterPro" id="IPR007507">
    <property type="entry name" value="Glycos_transf_N"/>
</dbReference>
<dbReference type="EC" id="2.4.99.13" evidence="5 15"/>
<comment type="catalytic activity">
    <reaction evidence="14 15">
        <text>lipid IVA (E. coli) + CMP-3-deoxy-beta-D-manno-octulosonate = alpha-Kdo-(2-&gt;6)-lipid IVA (E. coli) + CMP + H(+)</text>
        <dbReference type="Rhea" id="RHEA:28066"/>
        <dbReference type="ChEBI" id="CHEBI:15378"/>
        <dbReference type="ChEBI" id="CHEBI:58603"/>
        <dbReference type="ChEBI" id="CHEBI:60364"/>
        <dbReference type="ChEBI" id="CHEBI:60377"/>
        <dbReference type="ChEBI" id="CHEBI:85987"/>
        <dbReference type="EC" id="2.4.99.12"/>
    </reaction>
</comment>
<reference evidence="17 18" key="1">
    <citation type="submission" date="2021-02" db="EMBL/GenBank/DDBJ databases">
        <title>Activity-based single-cell genomes from oceanic crustal fluid captures similar information to metagenomic and metatranscriptomic surveys with orders of magnitude less sampling.</title>
        <authorList>
            <person name="D'Angelo T.S."/>
            <person name="Orcutt B.N."/>
        </authorList>
    </citation>
    <scope>NUCLEOTIDE SEQUENCE [LARGE SCALE GENOMIC DNA]</scope>
    <source>
        <strain evidence="17">AH-315-G07</strain>
    </source>
</reference>
<evidence type="ECO:0000256" key="6">
    <source>
        <dbReference type="ARBA" id="ARBA00012625"/>
    </source>
</evidence>
<evidence type="ECO:0000313" key="18">
    <source>
        <dbReference type="Proteomes" id="UP000722121"/>
    </source>
</evidence>
<evidence type="ECO:0000256" key="12">
    <source>
        <dbReference type="ARBA" id="ARBA00034401"/>
    </source>
</evidence>
<evidence type="ECO:0000256" key="2">
    <source>
        <dbReference type="ARBA" id="ARBA00004713"/>
    </source>
</evidence>
<evidence type="ECO:0000256" key="13">
    <source>
        <dbReference type="ARBA" id="ARBA00034413"/>
    </source>
</evidence>
<keyword evidence="8 15" id="KW-1003">Cell membrane</keyword>
<organism evidence="17 18">
    <name type="scientific">Simkania negevensis</name>
    <dbReference type="NCBI Taxonomy" id="83561"/>
    <lineage>
        <taxon>Bacteria</taxon>
        <taxon>Pseudomonadati</taxon>
        <taxon>Chlamydiota</taxon>
        <taxon>Chlamydiia</taxon>
        <taxon>Parachlamydiales</taxon>
        <taxon>Simkaniaceae</taxon>
        <taxon>Simkania</taxon>
    </lineage>
</organism>
<comment type="similarity">
    <text evidence="3">Belongs to the glycosyltransferase group 1 family. Glycosyltransferase 30 subfamily.</text>
</comment>
<comment type="function">
    <text evidence="15">Involved in lipopolysaccharide (LPS) biosynthesis. Catalyzes the transfer of 3-deoxy-D-manno-octulosonate (Kdo) residue(s) from CMP-Kdo to lipid IV(A), the tetraacyldisaccharide-1,4'-bisphosphate precursor of lipid A.</text>
</comment>
<evidence type="ECO:0000256" key="10">
    <source>
        <dbReference type="ARBA" id="ARBA00022968"/>
    </source>
</evidence>
<dbReference type="Proteomes" id="UP000722121">
    <property type="component" value="Unassembled WGS sequence"/>
</dbReference>
<comment type="pathway">
    <text evidence="2 15">Bacterial outer membrane biogenesis; LPS core biosynthesis.</text>
</comment>
<evidence type="ECO:0000256" key="14">
    <source>
        <dbReference type="ARBA" id="ARBA00049183"/>
    </source>
</evidence>
<evidence type="ECO:0000256" key="1">
    <source>
        <dbReference type="ARBA" id="ARBA00004388"/>
    </source>
</evidence>
<dbReference type="InterPro" id="IPR039901">
    <property type="entry name" value="Kdotransferase"/>
</dbReference>
<dbReference type="PANTHER" id="PTHR42755">
    <property type="entry name" value="3-DEOXY-MANNO-OCTULOSONATE CYTIDYLYLTRANSFERASE"/>
    <property type="match status" value="1"/>
</dbReference>
<protein>
    <recommendedName>
        <fullName evidence="7 15">3-deoxy-D-manno-octulosonic acid transferase</fullName>
        <shortName evidence="15">Kdo transferase</shortName>
        <ecNumber evidence="4 15">2.4.99.12</ecNumber>
        <ecNumber evidence="5 15">2.4.99.13</ecNumber>
        <ecNumber evidence="6 15">2.4.99.14</ecNumber>
    </recommendedName>
    <alternativeName>
        <fullName evidence="15">Lipid IV(A) 3-deoxy-D-manno-octulosonic acid transferase</fullName>
    </alternativeName>
</protein>
<evidence type="ECO:0000256" key="4">
    <source>
        <dbReference type="ARBA" id="ARBA00012621"/>
    </source>
</evidence>
<dbReference type="EC" id="2.4.99.12" evidence="4 15"/>
<dbReference type="Gene3D" id="3.40.50.11720">
    <property type="entry name" value="3-Deoxy-D-manno-octulosonic-acid transferase, N-terminal domain"/>
    <property type="match status" value="1"/>
</dbReference>
<sequence length="437" mass="48853">MLFRFIYNAALTVFACCAAPKMWRDYKKHGKYRNSIKARLGKDFPQISKGPGPVIWFHAVSVGEVKAIAPLAQKIKEAFAGCRLLVTTITETGQAEAHKSIPYADAHGYLPIDWPSVIRPIVKKIAPDLVIVAEGDHWHHFLSAAKGSGAHLALVNGKISKKTFSRLSKLPWAAKQIVGLYDLYCVQGEEYATRFRKLGIKEDRIHITGNLKFDSSYPVMGKEERCVWHERLNNRPVIVAGSTHDPEEKLLLEQCRQLSKEFPDLLLILVPRHPDRFKEVEGLVKTSSLPYTTLSILEGDTAASLQDKAVLIVDKMGALRDIYQLADIAYVAGTFTDKVGGHNITEPSYYGIPVVYGPHIFSQPDLHLLAQEYNAAIQVHTPQELYNTLLDLLKNPDKRRTIGDNGKKLFQHAQGATDRTIALLETTGRLTGERKKT</sequence>
<evidence type="ECO:0000256" key="15">
    <source>
        <dbReference type="RuleBase" id="RU365103"/>
    </source>
</evidence>
<dbReference type="PROSITE" id="PS51257">
    <property type="entry name" value="PROKAR_LIPOPROTEIN"/>
    <property type="match status" value="1"/>
</dbReference>
<keyword evidence="18" id="KW-1185">Reference proteome</keyword>
<evidence type="ECO:0000256" key="11">
    <source>
        <dbReference type="ARBA" id="ARBA00022985"/>
    </source>
</evidence>
<comment type="caution">
    <text evidence="17">The sequence shown here is derived from an EMBL/GenBank/DDBJ whole genome shotgun (WGS) entry which is preliminary data.</text>
</comment>
<evidence type="ECO:0000256" key="8">
    <source>
        <dbReference type="ARBA" id="ARBA00022475"/>
    </source>
</evidence>
<evidence type="ECO:0000313" key="17">
    <source>
        <dbReference type="EMBL" id="MBN4066650.1"/>
    </source>
</evidence>
<keyword evidence="8 15" id="KW-0472">Membrane</keyword>
<comment type="catalytic activity">
    <reaction evidence="12 15">
        <text>alpha-Kdo-(2-&gt;6)-lipid IVA (E. coli) + CMP-3-deoxy-beta-D-manno-octulosonate = alpha-Kdo-(2-&gt;4)-alpha-Kdo-(2-&gt;6)-lipid IVA (E. coli) + CMP + H(+)</text>
        <dbReference type="Rhea" id="RHEA:28062"/>
        <dbReference type="ChEBI" id="CHEBI:15378"/>
        <dbReference type="ChEBI" id="CHEBI:60364"/>
        <dbReference type="ChEBI" id="CHEBI:60365"/>
        <dbReference type="ChEBI" id="CHEBI:60377"/>
        <dbReference type="ChEBI" id="CHEBI:85987"/>
        <dbReference type="EC" id="2.4.99.13"/>
    </reaction>
</comment>
<dbReference type="Pfam" id="PF04413">
    <property type="entry name" value="Glycos_transf_N"/>
    <property type="match status" value="1"/>
</dbReference>
<dbReference type="GO" id="GO:0016740">
    <property type="term" value="F:transferase activity"/>
    <property type="evidence" value="ECO:0007669"/>
    <property type="project" value="UniProtKB-KW"/>
</dbReference>
<proteinExistence type="inferred from homology"/>
<dbReference type="EMBL" id="JAFITR010000014">
    <property type="protein sequence ID" value="MBN4066650.1"/>
    <property type="molecule type" value="Genomic_DNA"/>
</dbReference>
<evidence type="ECO:0000256" key="3">
    <source>
        <dbReference type="ARBA" id="ARBA00006380"/>
    </source>
</evidence>
<name>A0ABS3AQS3_9BACT</name>
<feature type="domain" description="3-deoxy-D-manno-octulosonic-acid transferase N-terminal" evidence="16">
    <location>
        <begin position="36"/>
        <end position="214"/>
    </location>
</feature>
<dbReference type="InterPro" id="IPR038107">
    <property type="entry name" value="Glycos_transf_N_sf"/>
</dbReference>
<keyword evidence="9 15" id="KW-0808">Transferase</keyword>
<gene>
    <name evidence="15" type="primary">waaA</name>
    <name evidence="17" type="ORF">JYU14_01030</name>
</gene>
<evidence type="ECO:0000256" key="5">
    <source>
        <dbReference type="ARBA" id="ARBA00012623"/>
    </source>
</evidence>
<evidence type="ECO:0000256" key="7">
    <source>
        <dbReference type="ARBA" id="ARBA00019077"/>
    </source>
</evidence>
<dbReference type="PANTHER" id="PTHR42755:SF1">
    <property type="entry name" value="3-DEOXY-D-MANNO-OCTULOSONIC ACID TRANSFERASE, MITOCHONDRIAL-RELATED"/>
    <property type="match status" value="1"/>
</dbReference>
<keyword evidence="10" id="KW-0735">Signal-anchor</keyword>
<keyword evidence="11 15" id="KW-0448">Lipopolysaccharide biosynthesis</keyword>
<keyword evidence="10" id="KW-0812">Transmembrane</keyword>
<evidence type="ECO:0000256" key="9">
    <source>
        <dbReference type="ARBA" id="ARBA00022679"/>
    </source>
</evidence>